<dbReference type="PANTHER" id="PTHR23028:SF53">
    <property type="entry name" value="ACYL_TRANSF_3 DOMAIN-CONTAINING PROTEIN"/>
    <property type="match status" value="1"/>
</dbReference>
<keyword evidence="1" id="KW-0812">Transmembrane</keyword>
<proteinExistence type="predicted"/>
<reference evidence="3" key="1">
    <citation type="submission" date="2020-05" db="EMBL/GenBank/DDBJ databases">
        <authorList>
            <person name="Chiriac C."/>
            <person name="Salcher M."/>
            <person name="Ghai R."/>
            <person name="Kavagutti S V."/>
        </authorList>
    </citation>
    <scope>NUCLEOTIDE SEQUENCE</scope>
</reference>
<dbReference type="PANTHER" id="PTHR23028">
    <property type="entry name" value="ACETYLTRANSFERASE"/>
    <property type="match status" value="1"/>
</dbReference>
<feature type="transmembrane region" description="Helical" evidence="1">
    <location>
        <begin position="225"/>
        <end position="246"/>
    </location>
</feature>
<organism evidence="3">
    <name type="scientific">freshwater metagenome</name>
    <dbReference type="NCBI Taxonomy" id="449393"/>
    <lineage>
        <taxon>unclassified sequences</taxon>
        <taxon>metagenomes</taxon>
        <taxon>ecological metagenomes</taxon>
    </lineage>
</organism>
<feature type="transmembrane region" description="Helical" evidence="1">
    <location>
        <begin position="136"/>
        <end position="154"/>
    </location>
</feature>
<feature type="transmembrane region" description="Helical" evidence="1">
    <location>
        <begin position="80"/>
        <end position="98"/>
    </location>
</feature>
<evidence type="ECO:0000313" key="3">
    <source>
        <dbReference type="EMBL" id="CAB4690459.1"/>
    </source>
</evidence>
<feature type="transmembrane region" description="Helical" evidence="1">
    <location>
        <begin position="282"/>
        <end position="302"/>
    </location>
</feature>
<feature type="transmembrane region" description="Helical" evidence="1">
    <location>
        <begin position="196"/>
        <end position="213"/>
    </location>
</feature>
<evidence type="ECO:0000259" key="2">
    <source>
        <dbReference type="Pfam" id="PF01757"/>
    </source>
</evidence>
<accession>A0A6J6NUW3</accession>
<name>A0A6J6NUW3_9ZZZZ</name>
<keyword evidence="1" id="KW-0472">Membrane</keyword>
<dbReference type="InterPro" id="IPR050879">
    <property type="entry name" value="Acyltransferase_3"/>
</dbReference>
<feature type="domain" description="Acyltransferase 3" evidence="2">
    <location>
        <begin position="8"/>
        <end position="333"/>
    </location>
</feature>
<dbReference type="EMBL" id="CAEZXR010000028">
    <property type="protein sequence ID" value="CAB4690459.1"/>
    <property type="molecule type" value="Genomic_DNA"/>
</dbReference>
<gene>
    <name evidence="3" type="ORF">UFOPK2579_00375</name>
</gene>
<feature type="transmembrane region" description="Helical" evidence="1">
    <location>
        <begin position="314"/>
        <end position="338"/>
    </location>
</feature>
<feature type="transmembrane region" description="Helical" evidence="1">
    <location>
        <begin position="252"/>
        <end position="270"/>
    </location>
</feature>
<dbReference type="GO" id="GO:0016020">
    <property type="term" value="C:membrane"/>
    <property type="evidence" value="ECO:0007669"/>
    <property type="project" value="TreeGrafter"/>
</dbReference>
<keyword evidence="1" id="KW-1133">Transmembrane helix</keyword>
<dbReference type="GO" id="GO:0000271">
    <property type="term" value="P:polysaccharide biosynthetic process"/>
    <property type="evidence" value="ECO:0007669"/>
    <property type="project" value="TreeGrafter"/>
</dbReference>
<evidence type="ECO:0000256" key="1">
    <source>
        <dbReference type="SAM" id="Phobius"/>
    </source>
</evidence>
<sequence>MTSPSRVDYLDGLRAVAIAAVLGVHWAALYIGIGSGGYLGVDVFFVLSGYVITTVLWRSSSSGTVGSRWRTFIWRRVRRLYPALLALVVLTPIAIAVTPDPPVDVRDTVERGALAAVQLTWLPEVFGHSMEPYRQTWSLAMEWYFYLLWPAVVLAARSRGLAARTLARHSVVAAVVLYAAMLPWSGRVFYGTPPARFAEILAGAALALALVDRTTERPGGRASNLLATTALLAIGVYVLLAPWGYLETPVRYVGVPLAVAATLVLVLHGLTSGTSPVKRLLTWAPVTLLGRVSYSLYLWHWLPLYLLDKDSIDLPVGLLAVLGVGLTVILTTVSYLLLERPFMSSQASKLRARPQEANA</sequence>
<feature type="transmembrane region" description="Helical" evidence="1">
    <location>
        <begin position="12"/>
        <end position="33"/>
    </location>
</feature>
<feature type="transmembrane region" description="Helical" evidence="1">
    <location>
        <begin position="39"/>
        <end position="59"/>
    </location>
</feature>
<protein>
    <submittedName>
        <fullName evidence="3">Unannotated protein</fullName>
    </submittedName>
</protein>
<dbReference type="AlphaFoldDB" id="A0A6J6NUW3"/>
<dbReference type="GO" id="GO:0016747">
    <property type="term" value="F:acyltransferase activity, transferring groups other than amino-acyl groups"/>
    <property type="evidence" value="ECO:0007669"/>
    <property type="project" value="InterPro"/>
</dbReference>
<feature type="transmembrane region" description="Helical" evidence="1">
    <location>
        <begin position="166"/>
        <end position="184"/>
    </location>
</feature>
<dbReference type="InterPro" id="IPR002656">
    <property type="entry name" value="Acyl_transf_3_dom"/>
</dbReference>
<dbReference type="Pfam" id="PF01757">
    <property type="entry name" value="Acyl_transf_3"/>
    <property type="match status" value="1"/>
</dbReference>